<feature type="compositionally biased region" description="Pro residues" evidence="1">
    <location>
        <begin position="119"/>
        <end position="134"/>
    </location>
</feature>
<gene>
    <name evidence="3" type="ORF">XNOV1_A033143</name>
</gene>
<dbReference type="Gene3D" id="3.40.50.12700">
    <property type="match status" value="1"/>
</dbReference>
<dbReference type="Gene3D" id="3.40.50.12690">
    <property type="match status" value="1"/>
</dbReference>
<feature type="compositionally biased region" description="Pro residues" evidence="1">
    <location>
        <begin position="1"/>
        <end position="10"/>
    </location>
</feature>
<reference evidence="3" key="1">
    <citation type="submission" date="2023-08" db="EMBL/GenBank/DDBJ databases">
        <authorList>
            <person name="Alioto T."/>
            <person name="Alioto T."/>
            <person name="Gomez Garrido J."/>
        </authorList>
    </citation>
    <scope>NUCLEOTIDE SEQUENCE</scope>
</reference>
<feature type="domain" description="SGNH hydrolase-type esterase" evidence="2">
    <location>
        <begin position="174"/>
        <end position="300"/>
    </location>
</feature>
<evidence type="ECO:0000259" key="2">
    <source>
        <dbReference type="Pfam" id="PF13472"/>
    </source>
</evidence>
<evidence type="ECO:0000313" key="3">
    <source>
        <dbReference type="EMBL" id="CAJ1086722.1"/>
    </source>
</evidence>
<dbReference type="InterPro" id="IPR013830">
    <property type="entry name" value="SGNH_hydro"/>
</dbReference>
<evidence type="ECO:0000256" key="1">
    <source>
        <dbReference type="SAM" id="MobiDB-lite"/>
    </source>
</evidence>
<proteinExistence type="predicted"/>
<dbReference type="CDD" id="cd00229">
    <property type="entry name" value="SGNH_hydrolase"/>
    <property type="match status" value="1"/>
</dbReference>
<protein>
    <recommendedName>
        <fullName evidence="2">SGNH hydrolase-type esterase domain-containing protein</fullName>
    </recommendedName>
</protein>
<organism evidence="3 4">
    <name type="scientific">Xyrichtys novacula</name>
    <name type="common">Pearly razorfish</name>
    <name type="synonym">Hemipteronotus novacula</name>
    <dbReference type="NCBI Taxonomy" id="13765"/>
    <lineage>
        <taxon>Eukaryota</taxon>
        <taxon>Metazoa</taxon>
        <taxon>Chordata</taxon>
        <taxon>Craniata</taxon>
        <taxon>Vertebrata</taxon>
        <taxon>Euteleostomi</taxon>
        <taxon>Actinopterygii</taxon>
        <taxon>Neopterygii</taxon>
        <taxon>Teleostei</taxon>
        <taxon>Neoteleostei</taxon>
        <taxon>Acanthomorphata</taxon>
        <taxon>Eupercaria</taxon>
        <taxon>Labriformes</taxon>
        <taxon>Labridae</taxon>
        <taxon>Xyrichtys</taxon>
    </lineage>
</organism>
<dbReference type="SUPFAM" id="SSF52266">
    <property type="entry name" value="SGNH hydrolase"/>
    <property type="match status" value="1"/>
</dbReference>
<feature type="region of interest" description="Disordered" evidence="1">
    <location>
        <begin position="1"/>
        <end position="155"/>
    </location>
</feature>
<feature type="compositionally biased region" description="Low complexity" evidence="1">
    <location>
        <begin position="12"/>
        <end position="23"/>
    </location>
</feature>
<evidence type="ECO:0000313" key="4">
    <source>
        <dbReference type="Proteomes" id="UP001178508"/>
    </source>
</evidence>
<dbReference type="PANTHER" id="PTHR30383">
    <property type="entry name" value="THIOESTERASE 1/PROTEASE 1/LYSOPHOSPHOLIPASE L1"/>
    <property type="match status" value="1"/>
</dbReference>
<sequence>MAPTRPPGGAPGPSSSSSDVSAACRPDDLRATSSRASPGAGSNTSLPACRGIPEWPGTGGRDPSPSVPGRARSPGNRLDHRSESRTASSAARRRFLREAVRRNSAGPTTTASDRDGRPSPLPQPSTAPPSPPSPAISSTSGTGAMQPPPLFPPTTLIVGDSITRGIRFFNATTHSFPGATVADIMTKLPGLLQSLPPSIHRIIVHVGTNDTAHKQSELTKMDFKSLLHILQCSGKSVFISGPLPTLTRSIDRFSRLLSLNSWLRSLCSTLSTHFIDNFNLFWNRPPFFSHDGLHPNKLGYYTLIANIQHHIHTN</sequence>
<accession>A0AAV1HKZ1</accession>
<dbReference type="Pfam" id="PF13472">
    <property type="entry name" value="Lipase_GDSL_2"/>
    <property type="match status" value="1"/>
</dbReference>
<dbReference type="InterPro" id="IPR051532">
    <property type="entry name" value="Ester_Hydrolysis_Enzymes"/>
</dbReference>
<dbReference type="Proteomes" id="UP001178508">
    <property type="component" value="Chromosome 23"/>
</dbReference>
<name>A0AAV1HKZ1_XYRNO</name>
<dbReference type="AlphaFoldDB" id="A0AAV1HKZ1"/>
<feature type="compositionally biased region" description="Polar residues" evidence="1">
    <location>
        <begin position="31"/>
        <end position="46"/>
    </location>
</feature>
<keyword evidence="4" id="KW-1185">Reference proteome</keyword>
<dbReference type="EMBL" id="OY660886">
    <property type="protein sequence ID" value="CAJ1086722.1"/>
    <property type="molecule type" value="Genomic_DNA"/>
</dbReference>